<gene>
    <name evidence="1" type="ORF">QVN42_01605</name>
</gene>
<reference evidence="1" key="1">
    <citation type="submission" date="2023-06" db="EMBL/GenBank/DDBJ databases">
        <authorList>
            <person name="Polev D.E."/>
            <person name="Saitova A.T."/>
            <person name="Bogumilchik E.A."/>
            <person name="Kokorina G.I."/>
            <person name="Voskresenskaia E.A."/>
        </authorList>
    </citation>
    <scope>NUCLEOTIDE SEQUENCE</scope>
    <source>
        <strain evidence="1">2145 StPb PI</strain>
    </source>
</reference>
<comment type="caution">
    <text evidence="1">The sequence shown here is derived from an EMBL/GenBank/DDBJ whole genome shotgun (WGS) entry which is preliminary data.</text>
</comment>
<dbReference type="RefSeq" id="WP_289817525.1">
    <property type="nucleotide sequence ID" value="NZ_JAUEHU010000001.1"/>
</dbReference>
<name>A0AAW7JTM6_9GAMM</name>
<accession>A0AAW7JTM6</accession>
<sequence>MKLVSTVNHLALQNQSSMKSENLTPKVEISDVASSMKSIKNVSFDSIPVIHVLNDKGESRGNSEFKLSLIEREYRKDVDKEARSNGLTFAAGHDFEGPKTIYPYDHNLALEAFRQL</sequence>
<dbReference type="EMBL" id="JAUEHU010000001">
    <property type="protein sequence ID" value="MDN0086098.1"/>
    <property type="molecule type" value="Genomic_DNA"/>
</dbReference>
<evidence type="ECO:0000313" key="2">
    <source>
        <dbReference type="Proteomes" id="UP001167864"/>
    </source>
</evidence>
<evidence type="ECO:0000313" key="1">
    <source>
        <dbReference type="EMBL" id="MDN0086098.1"/>
    </source>
</evidence>
<dbReference type="Proteomes" id="UP001167864">
    <property type="component" value="Unassembled WGS sequence"/>
</dbReference>
<proteinExistence type="predicted"/>
<protein>
    <submittedName>
        <fullName evidence="1">Uncharacterized protein</fullName>
    </submittedName>
</protein>
<dbReference type="AlphaFoldDB" id="A0AAW7JTM6"/>
<organism evidence="1 2">
    <name type="scientific">Yersinia nurmii</name>
    <dbReference type="NCBI Taxonomy" id="685706"/>
    <lineage>
        <taxon>Bacteria</taxon>
        <taxon>Pseudomonadati</taxon>
        <taxon>Pseudomonadota</taxon>
        <taxon>Gammaproteobacteria</taxon>
        <taxon>Enterobacterales</taxon>
        <taxon>Yersiniaceae</taxon>
        <taxon>Yersinia</taxon>
    </lineage>
</organism>